<dbReference type="PANTHER" id="PTHR47447">
    <property type="entry name" value="OS03G0856100 PROTEIN"/>
    <property type="match status" value="1"/>
</dbReference>
<reference evidence="3" key="1">
    <citation type="submission" date="2021-02" db="EMBL/GenBank/DDBJ databases">
        <authorList>
            <person name="Dougan E. K."/>
            <person name="Rhodes N."/>
            <person name="Thang M."/>
            <person name="Chan C."/>
        </authorList>
    </citation>
    <scope>NUCLEOTIDE SEQUENCE</scope>
</reference>
<dbReference type="PROSITE" id="PS51375">
    <property type="entry name" value="PPR"/>
    <property type="match status" value="2"/>
</dbReference>
<dbReference type="EMBL" id="CAJNNV010004759">
    <property type="protein sequence ID" value="CAE8591211.1"/>
    <property type="molecule type" value="Genomic_DNA"/>
</dbReference>
<dbReference type="NCBIfam" id="TIGR00756">
    <property type="entry name" value="PPR"/>
    <property type="match status" value="2"/>
</dbReference>
<dbReference type="Gene3D" id="1.25.40.10">
    <property type="entry name" value="Tetratricopeptide repeat domain"/>
    <property type="match status" value="1"/>
</dbReference>
<dbReference type="OrthoDB" id="443040at2759"/>
<dbReference type="InterPro" id="IPR011990">
    <property type="entry name" value="TPR-like_helical_dom_sf"/>
</dbReference>
<keyword evidence="1" id="KW-0677">Repeat</keyword>
<feature type="non-terminal residue" evidence="3">
    <location>
        <position position="1"/>
    </location>
</feature>
<protein>
    <recommendedName>
        <fullName evidence="5">Pentatricopeptide repeat-containing protein, chloroplastic</fullName>
    </recommendedName>
</protein>
<dbReference type="InterPro" id="IPR002885">
    <property type="entry name" value="PPR_rpt"/>
</dbReference>
<feature type="repeat" description="PPR" evidence="2">
    <location>
        <begin position="66"/>
        <end position="101"/>
    </location>
</feature>
<evidence type="ECO:0008006" key="5">
    <source>
        <dbReference type="Google" id="ProtNLM"/>
    </source>
</evidence>
<proteinExistence type="predicted"/>
<accession>A0A813DZT6</accession>
<evidence type="ECO:0000313" key="3">
    <source>
        <dbReference type="EMBL" id="CAE8591211.1"/>
    </source>
</evidence>
<dbReference type="Pfam" id="PF13812">
    <property type="entry name" value="PPR_3"/>
    <property type="match status" value="1"/>
</dbReference>
<keyword evidence="4" id="KW-1185">Reference proteome</keyword>
<evidence type="ECO:0000256" key="2">
    <source>
        <dbReference type="PROSITE-ProRule" id="PRU00708"/>
    </source>
</evidence>
<gene>
    <name evidence="3" type="ORF">PGLA1383_LOCUS9899</name>
</gene>
<feature type="repeat" description="PPR" evidence="2">
    <location>
        <begin position="31"/>
        <end position="65"/>
    </location>
</feature>
<feature type="non-terminal residue" evidence="3">
    <location>
        <position position="107"/>
    </location>
</feature>
<dbReference type="Proteomes" id="UP000654075">
    <property type="component" value="Unassembled WGS sequence"/>
</dbReference>
<organism evidence="3 4">
    <name type="scientific">Polarella glacialis</name>
    <name type="common">Dinoflagellate</name>
    <dbReference type="NCBI Taxonomy" id="89957"/>
    <lineage>
        <taxon>Eukaryota</taxon>
        <taxon>Sar</taxon>
        <taxon>Alveolata</taxon>
        <taxon>Dinophyceae</taxon>
        <taxon>Suessiales</taxon>
        <taxon>Suessiaceae</taxon>
        <taxon>Polarella</taxon>
    </lineage>
</organism>
<evidence type="ECO:0000313" key="4">
    <source>
        <dbReference type="Proteomes" id="UP000654075"/>
    </source>
</evidence>
<dbReference type="PANTHER" id="PTHR47447:SF17">
    <property type="entry name" value="OS12G0638900 PROTEIN"/>
    <property type="match status" value="1"/>
</dbReference>
<dbReference type="AlphaFoldDB" id="A0A813DZT6"/>
<comment type="caution">
    <text evidence="3">The sequence shown here is derived from an EMBL/GenBank/DDBJ whole genome shotgun (WGS) entry which is preliminary data.</text>
</comment>
<sequence>ATACERASRWQEALLLLFAARSGYLSRLSPDVVTYSSAISACSRGQEWQLAVSLLRTAAEQGIALDVIAYSSVLSACEKSPRWEVALELLGEMRSVAGLKPNLVSFG</sequence>
<evidence type="ECO:0000256" key="1">
    <source>
        <dbReference type="ARBA" id="ARBA00022737"/>
    </source>
</evidence>
<name>A0A813DZT6_POLGL</name>